<accession>A0AAD1YIF6</accession>
<comment type="caution">
    <text evidence="2">The sequence shown here is derived from an EMBL/GenBank/DDBJ whole genome shotgun (WGS) entry which is preliminary data.</text>
</comment>
<evidence type="ECO:0000313" key="3">
    <source>
        <dbReference type="Proteomes" id="UP001189143"/>
    </source>
</evidence>
<evidence type="ECO:0000313" key="2">
    <source>
        <dbReference type="EMBL" id="CAI3667317.1"/>
    </source>
</evidence>
<dbReference type="NCBIfam" id="TIGR01764">
    <property type="entry name" value="excise"/>
    <property type="match status" value="1"/>
</dbReference>
<dbReference type="InterPro" id="IPR010093">
    <property type="entry name" value="SinI_DNA-bd"/>
</dbReference>
<dbReference type="EMBL" id="CAMTCP010000266">
    <property type="protein sequence ID" value="CAI3667317.1"/>
    <property type="molecule type" value="Genomic_DNA"/>
</dbReference>
<sequence length="80" mass="9353">MEHEDILKEILKTLKQNKPKATMTVLECSDYMGVSKDKIRELIHKANTDFPFFKVGAKVLIDKVRLDLWIEKASQEHRVI</sequence>
<protein>
    <submittedName>
        <fullName evidence="2">Helix-turn-helix domain-containing protein</fullName>
    </submittedName>
</protein>
<evidence type="ECO:0000259" key="1">
    <source>
        <dbReference type="Pfam" id="PF12728"/>
    </source>
</evidence>
<dbReference type="InterPro" id="IPR038148">
    <property type="entry name" value="Tn1545/Tn916_Xis"/>
</dbReference>
<dbReference type="InterPro" id="IPR041657">
    <property type="entry name" value="HTH_17"/>
</dbReference>
<dbReference type="GO" id="GO:0003677">
    <property type="term" value="F:DNA binding"/>
    <property type="evidence" value="ECO:0007669"/>
    <property type="project" value="InterPro"/>
</dbReference>
<reference evidence="2" key="1">
    <citation type="submission" date="2022-10" db="EMBL/GenBank/DDBJ databases">
        <authorList>
            <person name="Aires J."/>
            <person name="Mesa V."/>
        </authorList>
    </citation>
    <scope>NUCLEOTIDE SEQUENCE</scope>
    <source>
        <strain evidence="2">Clostridium neonatale JD116</strain>
    </source>
</reference>
<feature type="domain" description="Helix-turn-helix" evidence="1">
    <location>
        <begin position="23"/>
        <end position="73"/>
    </location>
</feature>
<gene>
    <name evidence="2" type="ORF">CNEO2_660016</name>
</gene>
<name>A0AAD1YIF6_9CLOT</name>
<dbReference type="AlphaFoldDB" id="A0AAD1YIF6"/>
<organism evidence="2 3">
    <name type="scientific">Clostridium neonatale</name>
    <dbReference type="NCBI Taxonomy" id="137838"/>
    <lineage>
        <taxon>Bacteria</taxon>
        <taxon>Bacillati</taxon>
        <taxon>Bacillota</taxon>
        <taxon>Clostridia</taxon>
        <taxon>Eubacteriales</taxon>
        <taxon>Clostridiaceae</taxon>
        <taxon>Clostridium</taxon>
    </lineage>
</organism>
<dbReference type="Gene3D" id="3.90.105.50">
    <property type="match status" value="1"/>
</dbReference>
<dbReference type="Pfam" id="PF12728">
    <property type="entry name" value="HTH_17"/>
    <property type="match status" value="1"/>
</dbReference>
<dbReference type="RefSeq" id="WP_230140220.1">
    <property type="nucleotide sequence ID" value="NZ_CAKJVF010000037.1"/>
</dbReference>
<proteinExistence type="predicted"/>
<dbReference type="Proteomes" id="UP001189143">
    <property type="component" value="Unassembled WGS sequence"/>
</dbReference>